<dbReference type="InterPro" id="IPR001451">
    <property type="entry name" value="Hexapep"/>
</dbReference>
<keyword evidence="2" id="KW-1185">Reference proteome</keyword>
<dbReference type="SUPFAM" id="SSF51161">
    <property type="entry name" value="Trimeric LpxA-like enzymes"/>
    <property type="match status" value="1"/>
</dbReference>
<dbReference type="PANTHER" id="PTHR43300:SF11">
    <property type="entry name" value="ACETYLTRANSFERASE RV3034C-RELATED"/>
    <property type="match status" value="1"/>
</dbReference>
<dbReference type="Proteomes" id="UP001238450">
    <property type="component" value="Unassembled WGS sequence"/>
</dbReference>
<reference evidence="1 2" key="1">
    <citation type="submission" date="2023-07" db="EMBL/GenBank/DDBJ databases">
        <title>Genomic Encyclopedia of Type Strains, Phase IV (KMG-IV): sequencing the most valuable type-strain genomes for metagenomic binning, comparative biology and taxonomic classification.</title>
        <authorList>
            <person name="Goeker M."/>
        </authorList>
    </citation>
    <scope>NUCLEOTIDE SEQUENCE [LARGE SCALE GENOMIC DNA]</scope>
    <source>
        <strain evidence="1 2">DSM 46876</strain>
    </source>
</reference>
<sequence>MMFLNENPAYAAYDIGDYTYGLPKIFYWAGTNLKIGKFCSIASEANIFLGGNHTLDFVTTYPFNVFFPEGHAFPGGPLTKGDIEIGHDVWIASGASIMSGVRVGSGAVIGADCIVARDVPPYAIMIGNPARIMRYRFERDIIEQLLEIQWWDWPIEQIKEAFPLILSNNIEQFVQTYGRKA</sequence>
<organism evidence="1 2">
    <name type="scientific">Croceifilum oryzae</name>
    <dbReference type="NCBI Taxonomy" id="1553429"/>
    <lineage>
        <taxon>Bacteria</taxon>
        <taxon>Bacillati</taxon>
        <taxon>Bacillota</taxon>
        <taxon>Bacilli</taxon>
        <taxon>Bacillales</taxon>
        <taxon>Thermoactinomycetaceae</taxon>
        <taxon>Croceifilum</taxon>
    </lineage>
</organism>
<dbReference type="Gene3D" id="2.160.10.10">
    <property type="entry name" value="Hexapeptide repeat proteins"/>
    <property type="match status" value="1"/>
</dbReference>
<dbReference type="PANTHER" id="PTHR43300">
    <property type="entry name" value="ACETYLTRANSFERASE"/>
    <property type="match status" value="1"/>
</dbReference>
<dbReference type="InterPro" id="IPR011004">
    <property type="entry name" value="Trimer_LpxA-like_sf"/>
</dbReference>
<dbReference type="CDD" id="cd03349">
    <property type="entry name" value="LbH_XAT"/>
    <property type="match status" value="1"/>
</dbReference>
<dbReference type="RefSeq" id="WP_307250093.1">
    <property type="nucleotide sequence ID" value="NZ_JAUSUV010000001.1"/>
</dbReference>
<dbReference type="EMBL" id="JAUSUV010000001">
    <property type="protein sequence ID" value="MDQ0416025.1"/>
    <property type="molecule type" value="Genomic_DNA"/>
</dbReference>
<name>A0AAJ1TK47_9BACL</name>
<proteinExistence type="predicted"/>
<dbReference type="AlphaFoldDB" id="A0AAJ1TK47"/>
<comment type="caution">
    <text evidence="1">The sequence shown here is derived from an EMBL/GenBank/DDBJ whole genome shotgun (WGS) entry which is preliminary data.</text>
</comment>
<dbReference type="InterPro" id="IPR050179">
    <property type="entry name" value="Trans_hexapeptide_repeat"/>
</dbReference>
<protein>
    <submittedName>
        <fullName evidence="1">Acetyltransferase-like isoleucine patch superfamily enzyme</fullName>
    </submittedName>
</protein>
<accession>A0AAJ1TK47</accession>
<evidence type="ECO:0000313" key="2">
    <source>
        <dbReference type="Proteomes" id="UP001238450"/>
    </source>
</evidence>
<dbReference type="Pfam" id="PF00132">
    <property type="entry name" value="Hexapep"/>
    <property type="match status" value="1"/>
</dbReference>
<gene>
    <name evidence="1" type="ORF">J2Z48_000183</name>
</gene>
<evidence type="ECO:0000313" key="1">
    <source>
        <dbReference type="EMBL" id="MDQ0416025.1"/>
    </source>
</evidence>